<dbReference type="PANTHER" id="PTHR37544:SF3">
    <property type="entry name" value="SPRAY"/>
    <property type="match status" value="1"/>
</dbReference>
<feature type="region of interest" description="Disordered" evidence="1">
    <location>
        <begin position="211"/>
        <end position="232"/>
    </location>
</feature>
<feature type="transmembrane region" description="Helical" evidence="2">
    <location>
        <begin position="371"/>
        <end position="390"/>
    </location>
</feature>
<feature type="region of interest" description="Disordered" evidence="1">
    <location>
        <begin position="855"/>
        <end position="874"/>
    </location>
</feature>
<dbReference type="AlphaFoldDB" id="C9S5R4"/>
<evidence type="ECO:0000256" key="1">
    <source>
        <dbReference type="SAM" id="MobiDB-lite"/>
    </source>
</evidence>
<dbReference type="InterPro" id="IPR021840">
    <property type="entry name" value="DUF3433"/>
</dbReference>
<evidence type="ECO:0008006" key="5">
    <source>
        <dbReference type="Google" id="ProtNLM"/>
    </source>
</evidence>
<dbReference type="HOGENOM" id="CLU_004027_0_0_1"/>
<gene>
    <name evidence="3" type="ORF">VDBG_00397</name>
</gene>
<accession>C9S5R4</accession>
<protein>
    <recommendedName>
        <fullName evidence="5">Spray</fullName>
    </recommendedName>
</protein>
<keyword evidence="2" id="KW-0812">Transmembrane</keyword>
<dbReference type="OMA" id="MRWPYLT"/>
<feature type="transmembrane region" description="Helical" evidence="2">
    <location>
        <begin position="519"/>
        <end position="540"/>
    </location>
</feature>
<dbReference type="RefSeq" id="XP_003008716.1">
    <property type="nucleotide sequence ID" value="XM_003008670.1"/>
</dbReference>
<dbReference type="Proteomes" id="UP000008698">
    <property type="component" value="Unassembled WGS sequence"/>
</dbReference>
<feature type="transmembrane region" description="Helical" evidence="2">
    <location>
        <begin position="750"/>
        <end position="775"/>
    </location>
</feature>
<feature type="transmembrane region" description="Helical" evidence="2">
    <location>
        <begin position="330"/>
        <end position="351"/>
    </location>
</feature>
<feature type="transmembrane region" description="Helical" evidence="2">
    <location>
        <begin position="696"/>
        <end position="719"/>
    </location>
</feature>
<feature type="transmembrane region" description="Helical" evidence="2">
    <location>
        <begin position="489"/>
        <end position="512"/>
    </location>
</feature>
<sequence>MGKLSLSPSRISRRVSTDLDLKDACLWGWLGLRTRPLAHIITLFRNDGTVTMAQYGEPPTASRPSQWLAHRVSSISDMSDVEPRHHDSASPLETGHLVYPVPSTTQSRWTTTPYTGAQRPATSHSAHSILPAASLRSKPTSAERADEDGYDLSLLAAAAPLGHTDDDNDSTPQYEPTEEAYDLTSMIGPFSSQGDAFLRNLQRQEANGQLTRGLGAGFKPSTTLTGDELMSPVATSPRGLLRSFSRRQPQLDRATSIKVLGQNEANRRGEVIEVIMEENPASEVDISGLTGPNALTDRVDAMRQTTFPAKRGEAQVFYPQPNWKPFSMRWPYLVALIVLSVGLAVMEELLYRQSHRNPLLSFVSPSDLPAGQYFAFKFAPTLLSVLYGVLWQFVGIEVKRLEAFYQLSKEGGALAAESINVDYITSLNWWRPFQAIKLRHWAVAVSSVATSLAVSLVPTFGAASIILSPGRAERMAHPEEEKEILVDGLWSRLLVSTLCVCAFCGCVLLYILHTRRSGLLADVQGIAGLASMAVVSHILVDFADLDVVSHDDIHAKLKHRRYVLRNASLAPDDETPVTSRDRTRYQDAHLSKNPHPGMLRPSGFGSFALAVLLFLGFIPIFLFTPASAITDKAPWLVTALAVCIKLAWGTLDTDVRMMEPYYILSRRHAPPSVLTLDYTSVPFGLLPVRAALNGHWLVFFVGFGSIMAEILTVLVTSLATVQGSDFIRLVIPGKTNDDSKHIQAGQETKLSFWVSFGLATFILVYMLVVSAFVFVRRRHPFLPRQPNTLASVLAFIHQSKMIWGFVGTAKLDHKGMVRHLAAREQQTYGLGRFVGRDGQTHCGVDEEELLGGYKHGSAFQGPNQPWDRQWDAYE</sequence>
<proteinExistence type="predicted"/>
<dbReference type="Pfam" id="PF11915">
    <property type="entry name" value="DUF3433"/>
    <property type="match status" value="2"/>
</dbReference>
<keyword evidence="2" id="KW-0472">Membrane</keyword>
<feature type="transmembrane region" description="Helical" evidence="2">
    <location>
        <begin position="635"/>
        <end position="651"/>
    </location>
</feature>
<evidence type="ECO:0000313" key="3">
    <source>
        <dbReference type="EMBL" id="EEY14290.1"/>
    </source>
</evidence>
<dbReference type="KEGG" id="val:VDBG_00397"/>
<feature type="region of interest" description="Disordered" evidence="1">
    <location>
        <begin position="78"/>
        <end position="149"/>
    </location>
</feature>
<feature type="transmembrane region" description="Helical" evidence="2">
    <location>
        <begin position="604"/>
        <end position="623"/>
    </location>
</feature>
<dbReference type="PANTHER" id="PTHR37544">
    <property type="entry name" value="SPRAY-RELATED"/>
    <property type="match status" value="1"/>
</dbReference>
<reference evidence="4" key="1">
    <citation type="journal article" date="2011" name="PLoS Pathog.">
        <title>Comparative genomics yields insights into niche adaptation of plant vascular wilt pathogens.</title>
        <authorList>
            <person name="Klosterman S.J."/>
            <person name="Subbarao K.V."/>
            <person name="Kang S."/>
            <person name="Veronese P."/>
            <person name="Gold S.E."/>
            <person name="Thomma B.P.H.J."/>
            <person name="Chen Z."/>
            <person name="Henrissat B."/>
            <person name="Lee Y.-H."/>
            <person name="Park J."/>
            <person name="Garcia-Pedrajas M.D."/>
            <person name="Barbara D.J."/>
            <person name="Anchieta A."/>
            <person name="de Jonge R."/>
            <person name="Santhanam P."/>
            <person name="Maruthachalam K."/>
            <person name="Atallah Z."/>
            <person name="Amyotte S.G."/>
            <person name="Paz Z."/>
            <person name="Inderbitzin P."/>
            <person name="Hayes R.J."/>
            <person name="Heiman D.I."/>
            <person name="Young S."/>
            <person name="Zeng Q."/>
            <person name="Engels R."/>
            <person name="Galagan J."/>
            <person name="Cuomo C.A."/>
            <person name="Dobinson K.F."/>
            <person name="Ma L.-J."/>
        </authorList>
    </citation>
    <scope>NUCLEOTIDE SEQUENCE [LARGE SCALE GENOMIC DNA]</scope>
    <source>
        <strain evidence="4">VaMs.102 / ATCC MYA-4576 / FGSC 10136</strain>
    </source>
</reference>
<keyword evidence="4" id="KW-1185">Reference proteome</keyword>
<feature type="compositionally biased region" description="Polar residues" evidence="1">
    <location>
        <begin position="102"/>
        <end position="126"/>
    </location>
</feature>
<dbReference type="STRING" id="526221.C9S5R4"/>
<dbReference type="GeneID" id="9528908"/>
<dbReference type="EMBL" id="DS985214">
    <property type="protein sequence ID" value="EEY14290.1"/>
    <property type="molecule type" value="Genomic_DNA"/>
</dbReference>
<name>C9S5R4_VERA1</name>
<feature type="transmembrane region" description="Helical" evidence="2">
    <location>
        <begin position="441"/>
        <end position="469"/>
    </location>
</feature>
<dbReference type="OrthoDB" id="3248909at2759"/>
<evidence type="ECO:0000256" key="2">
    <source>
        <dbReference type="SAM" id="Phobius"/>
    </source>
</evidence>
<keyword evidence="2" id="KW-1133">Transmembrane helix</keyword>
<dbReference type="eggNOG" id="ENOG502QVZG">
    <property type="taxonomic scope" value="Eukaryota"/>
</dbReference>
<organism evidence="4">
    <name type="scientific">Verticillium alfalfae (strain VaMs.102 / ATCC MYA-4576 / FGSC 10136)</name>
    <name type="common">Verticillium wilt of alfalfa</name>
    <name type="synonym">Verticillium albo-atrum</name>
    <dbReference type="NCBI Taxonomy" id="526221"/>
    <lineage>
        <taxon>Eukaryota</taxon>
        <taxon>Fungi</taxon>
        <taxon>Dikarya</taxon>
        <taxon>Ascomycota</taxon>
        <taxon>Pezizomycotina</taxon>
        <taxon>Sordariomycetes</taxon>
        <taxon>Hypocreomycetidae</taxon>
        <taxon>Glomerellales</taxon>
        <taxon>Plectosphaerellaceae</taxon>
        <taxon>Verticillium</taxon>
    </lineage>
</organism>
<evidence type="ECO:0000313" key="4">
    <source>
        <dbReference type="Proteomes" id="UP000008698"/>
    </source>
</evidence>